<dbReference type="RefSeq" id="XP_001692417.2">
    <property type="nucleotide sequence ID" value="XM_001692365.2"/>
</dbReference>
<evidence type="ECO:0000256" key="6">
    <source>
        <dbReference type="RuleBase" id="RU363015"/>
    </source>
</evidence>
<dbReference type="InterPro" id="IPR031100">
    <property type="entry name" value="LOG_fam"/>
</dbReference>
<dbReference type="KEGG" id="cre:CHLRE_07g340900v5"/>
<dbReference type="Gene3D" id="3.40.50.450">
    <property type="match status" value="1"/>
</dbReference>
<dbReference type="PANTHER" id="PTHR31223">
    <property type="entry name" value="LOG FAMILY PROTEIN YJL055W"/>
    <property type="match status" value="1"/>
</dbReference>
<dbReference type="Gramene" id="PNW81109">
    <property type="protein sequence ID" value="PNW81109"/>
    <property type="gene ID" value="CHLRE_07g340900v5"/>
</dbReference>
<dbReference type="OrthoDB" id="414463at2759"/>
<dbReference type="GO" id="GO:0009691">
    <property type="term" value="P:cytokinin biosynthetic process"/>
    <property type="evidence" value="ECO:0000318"/>
    <property type="project" value="GO_Central"/>
</dbReference>
<dbReference type="Pfam" id="PF03641">
    <property type="entry name" value="Lysine_decarbox"/>
    <property type="match status" value="1"/>
</dbReference>
<dbReference type="PaxDb" id="3055-EDP03895"/>
<evidence type="ECO:0000313" key="8">
    <source>
        <dbReference type="EMBL" id="PNW81109.1"/>
    </source>
</evidence>
<proteinExistence type="inferred from homology"/>
<evidence type="ECO:0000256" key="2">
    <source>
        <dbReference type="ARBA" id="ARBA00012205"/>
    </source>
</evidence>
<comment type="function">
    <text evidence="6">Cytokinin-activating enzyme working in the direct activation pathway. Phosphoribohydrolase that converts inactive cytokinin nucleotides to the biologically active free-base forms.</text>
</comment>
<evidence type="ECO:0000256" key="5">
    <source>
        <dbReference type="ARBA" id="ARBA00049153"/>
    </source>
</evidence>
<sequence>MAASQSYRFSPARASRHSPALSPATNTTLNKRWQGNYSQHASNKAARLSVHEAAAFSSPPTLKAWSPSSPMANPGPPRELKKLCVFCGASSGTDPEYMAAAKALGEYLVKEQIGLVYGGGTVGLMGEIARTVQAGLGDEGVLGVIPEALTPREVSGSLIGKTHIVEDMHTRKALMAQHADGFIAMPGGFGTLEELMEVVTWQQLGFHAKPIALLNIRGFYDPLLAFVKHAVEQGFIRPMHNNLIVSSEPEELVAAMRAFTPPVSLVASIMNSTAPVGRDVSLSSQEADKQLQQQQQ</sequence>
<dbReference type="ExpressionAtlas" id="A0A2K3DKQ2">
    <property type="expression patterns" value="baseline and differential"/>
</dbReference>
<evidence type="ECO:0000256" key="4">
    <source>
        <dbReference type="ARBA" id="ARBA00047718"/>
    </source>
</evidence>
<evidence type="ECO:0000313" key="9">
    <source>
        <dbReference type="Proteomes" id="UP000006906"/>
    </source>
</evidence>
<dbReference type="InParanoid" id="A0A2K3DKQ2"/>
<dbReference type="GO" id="GO:0102682">
    <property type="term" value="F:cytokinin riboside 5'-monophosphate phosphoribohydrolase activity"/>
    <property type="evidence" value="ECO:0000318"/>
    <property type="project" value="GO_Central"/>
</dbReference>
<comment type="catalytic activity">
    <reaction evidence="4 6">
        <text>N(6)-(dimethylallyl)adenosine 5'-phosphate + H2O = N(6)-dimethylallyladenine + D-ribose 5-phosphate</text>
        <dbReference type="Rhea" id="RHEA:48560"/>
        <dbReference type="ChEBI" id="CHEBI:15377"/>
        <dbReference type="ChEBI" id="CHEBI:17660"/>
        <dbReference type="ChEBI" id="CHEBI:57526"/>
        <dbReference type="ChEBI" id="CHEBI:78346"/>
        <dbReference type="EC" id="3.2.2.n1"/>
    </reaction>
</comment>
<dbReference type="GeneID" id="5718116"/>
<dbReference type="EC" id="3.2.2.n1" evidence="2 6"/>
<dbReference type="STRING" id="3055.A0A2K3DKQ2"/>
<gene>
    <name evidence="8" type="ORF">CHLRE_07g340900v5</name>
</gene>
<evidence type="ECO:0000256" key="3">
    <source>
        <dbReference type="ARBA" id="ARBA00022712"/>
    </source>
</evidence>
<dbReference type="Proteomes" id="UP000006906">
    <property type="component" value="Chromosome 7"/>
</dbReference>
<protein>
    <recommendedName>
        <fullName evidence="2 6">Cytokinin riboside 5'-monophosphate phosphoribohydrolase</fullName>
        <ecNumber evidence="2 6">3.2.2.n1</ecNumber>
    </recommendedName>
</protein>
<evidence type="ECO:0000256" key="1">
    <source>
        <dbReference type="ARBA" id="ARBA00006763"/>
    </source>
</evidence>
<dbReference type="GO" id="GO:0005634">
    <property type="term" value="C:nucleus"/>
    <property type="evidence" value="ECO:0000318"/>
    <property type="project" value="GO_Central"/>
</dbReference>
<name>A0A2K3DKQ2_CHLRE</name>
<keyword evidence="3 6" id="KW-0203">Cytokinin biosynthesis</keyword>
<dbReference type="InterPro" id="IPR005269">
    <property type="entry name" value="LOG"/>
</dbReference>
<dbReference type="EMBL" id="CM008968">
    <property type="protein sequence ID" value="PNW81109.1"/>
    <property type="molecule type" value="Genomic_DNA"/>
</dbReference>
<comment type="similarity">
    <text evidence="1 6">Belongs to the LOG family.</text>
</comment>
<comment type="catalytic activity">
    <reaction evidence="5 6">
        <text>9-ribosyl-trans-zeatin 5'-phosphate + H2O = trans-zeatin + D-ribose 5-phosphate</text>
        <dbReference type="Rhea" id="RHEA:48564"/>
        <dbReference type="ChEBI" id="CHEBI:15377"/>
        <dbReference type="ChEBI" id="CHEBI:16522"/>
        <dbReference type="ChEBI" id="CHEBI:78346"/>
        <dbReference type="ChEBI" id="CHEBI:87947"/>
        <dbReference type="EC" id="3.2.2.n1"/>
    </reaction>
</comment>
<dbReference type="FunCoup" id="A0A2K3DKQ2">
    <property type="interactions" value="17"/>
</dbReference>
<organism evidence="8 9">
    <name type="scientific">Chlamydomonas reinhardtii</name>
    <name type="common">Chlamydomonas smithii</name>
    <dbReference type="NCBI Taxonomy" id="3055"/>
    <lineage>
        <taxon>Eukaryota</taxon>
        <taxon>Viridiplantae</taxon>
        <taxon>Chlorophyta</taxon>
        <taxon>core chlorophytes</taxon>
        <taxon>Chlorophyceae</taxon>
        <taxon>CS clade</taxon>
        <taxon>Chlamydomonadales</taxon>
        <taxon>Chlamydomonadaceae</taxon>
        <taxon>Chlamydomonas</taxon>
    </lineage>
</organism>
<feature type="region of interest" description="Disordered" evidence="7">
    <location>
        <begin position="1"/>
        <end position="28"/>
    </location>
</feature>
<dbReference type="AlphaFoldDB" id="A0A2K3DKQ2"/>
<reference evidence="8 9" key="1">
    <citation type="journal article" date="2007" name="Science">
        <title>The Chlamydomonas genome reveals the evolution of key animal and plant functions.</title>
        <authorList>
            <person name="Merchant S.S."/>
            <person name="Prochnik S.E."/>
            <person name="Vallon O."/>
            <person name="Harris E.H."/>
            <person name="Karpowicz S.J."/>
            <person name="Witman G.B."/>
            <person name="Terry A."/>
            <person name="Salamov A."/>
            <person name="Fritz-Laylin L.K."/>
            <person name="Marechal-Drouard L."/>
            <person name="Marshall W.F."/>
            <person name="Qu L.H."/>
            <person name="Nelson D.R."/>
            <person name="Sanderfoot A.A."/>
            <person name="Spalding M.H."/>
            <person name="Kapitonov V.V."/>
            <person name="Ren Q."/>
            <person name="Ferris P."/>
            <person name="Lindquist E."/>
            <person name="Shapiro H."/>
            <person name="Lucas S.M."/>
            <person name="Grimwood J."/>
            <person name="Schmutz J."/>
            <person name="Cardol P."/>
            <person name="Cerutti H."/>
            <person name="Chanfreau G."/>
            <person name="Chen C.L."/>
            <person name="Cognat V."/>
            <person name="Croft M.T."/>
            <person name="Dent R."/>
            <person name="Dutcher S."/>
            <person name="Fernandez E."/>
            <person name="Fukuzawa H."/>
            <person name="Gonzalez-Ballester D."/>
            <person name="Gonzalez-Halphen D."/>
            <person name="Hallmann A."/>
            <person name="Hanikenne M."/>
            <person name="Hippler M."/>
            <person name="Inwood W."/>
            <person name="Jabbari K."/>
            <person name="Kalanon M."/>
            <person name="Kuras R."/>
            <person name="Lefebvre P.A."/>
            <person name="Lemaire S.D."/>
            <person name="Lobanov A.V."/>
            <person name="Lohr M."/>
            <person name="Manuell A."/>
            <person name="Meier I."/>
            <person name="Mets L."/>
            <person name="Mittag M."/>
            <person name="Mittelmeier T."/>
            <person name="Moroney J.V."/>
            <person name="Moseley J."/>
            <person name="Napoli C."/>
            <person name="Nedelcu A.M."/>
            <person name="Niyogi K."/>
            <person name="Novoselov S.V."/>
            <person name="Paulsen I.T."/>
            <person name="Pazour G."/>
            <person name="Purton S."/>
            <person name="Ral J.P."/>
            <person name="Riano-Pachon D.M."/>
            <person name="Riekhof W."/>
            <person name="Rymarquis L."/>
            <person name="Schroda M."/>
            <person name="Stern D."/>
            <person name="Umen J."/>
            <person name="Willows R."/>
            <person name="Wilson N."/>
            <person name="Zimmer S.L."/>
            <person name="Allmer J."/>
            <person name="Balk J."/>
            <person name="Bisova K."/>
            <person name="Chen C.J."/>
            <person name="Elias M."/>
            <person name="Gendler K."/>
            <person name="Hauser C."/>
            <person name="Lamb M.R."/>
            <person name="Ledford H."/>
            <person name="Long J.C."/>
            <person name="Minagawa J."/>
            <person name="Page M.D."/>
            <person name="Pan J."/>
            <person name="Pootakham W."/>
            <person name="Roje S."/>
            <person name="Rose A."/>
            <person name="Stahlberg E."/>
            <person name="Terauchi A.M."/>
            <person name="Yang P."/>
            <person name="Ball S."/>
            <person name="Bowler C."/>
            <person name="Dieckmann C.L."/>
            <person name="Gladyshev V.N."/>
            <person name="Green P."/>
            <person name="Jorgensen R."/>
            <person name="Mayfield S."/>
            <person name="Mueller-Roeber B."/>
            <person name="Rajamani S."/>
            <person name="Sayre R.T."/>
            <person name="Brokstein P."/>
            <person name="Dubchak I."/>
            <person name="Goodstein D."/>
            <person name="Hornick L."/>
            <person name="Huang Y.W."/>
            <person name="Jhaveri J."/>
            <person name="Luo Y."/>
            <person name="Martinez D."/>
            <person name="Ngau W.C."/>
            <person name="Otillar B."/>
            <person name="Poliakov A."/>
            <person name="Porter A."/>
            <person name="Szajkowski L."/>
            <person name="Werner G."/>
            <person name="Zhou K."/>
            <person name="Grigoriev I.V."/>
            <person name="Rokhsar D.S."/>
            <person name="Grossman A.R."/>
        </authorList>
    </citation>
    <scope>NUCLEOTIDE SEQUENCE [LARGE SCALE GENOMIC DNA]</scope>
    <source>
        <strain evidence="9">CC-503</strain>
    </source>
</reference>
<dbReference type="SUPFAM" id="SSF102405">
    <property type="entry name" value="MCP/YpsA-like"/>
    <property type="match status" value="1"/>
</dbReference>
<dbReference type="PANTHER" id="PTHR31223:SF70">
    <property type="entry name" value="LOG FAMILY PROTEIN YJL055W"/>
    <property type="match status" value="1"/>
</dbReference>
<dbReference type="NCBIfam" id="TIGR00730">
    <property type="entry name" value="Rossman fold protein, TIGR00730 family"/>
    <property type="match status" value="1"/>
</dbReference>
<keyword evidence="9" id="KW-1185">Reference proteome</keyword>
<evidence type="ECO:0000256" key="7">
    <source>
        <dbReference type="SAM" id="MobiDB-lite"/>
    </source>
</evidence>
<accession>A0A2K3DKQ2</accession>
<keyword evidence="6" id="KW-0378">Hydrolase</keyword>
<dbReference type="GO" id="GO:0005829">
    <property type="term" value="C:cytosol"/>
    <property type="evidence" value="ECO:0000318"/>
    <property type="project" value="GO_Central"/>
</dbReference>